<organism evidence="7 8">
    <name type="scientific">Klebsormidium nitens</name>
    <name type="common">Green alga</name>
    <name type="synonym">Ulothrix nitens</name>
    <dbReference type="NCBI Taxonomy" id="105231"/>
    <lineage>
        <taxon>Eukaryota</taxon>
        <taxon>Viridiplantae</taxon>
        <taxon>Streptophyta</taxon>
        <taxon>Klebsormidiophyceae</taxon>
        <taxon>Klebsormidiales</taxon>
        <taxon>Klebsormidiaceae</taxon>
        <taxon>Klebsormidium</taxon>
    </lineage>
</organism>
<dbReference type="OMA" id="QWGLKKN"/>
<accession>A0A1Y1IA70</accession>
<evidence type="ECO:0000256" key="5">
    <source>
        <dbReference type="ARBA" id="ARBA00023098"/>
    </source>
</evidence>
<keyword evidence="8" id="KW-1185">Reference proteome</keyword>
<sequence>MRFWRAVTKARTAAYLWFTLLEVLLSTAMHAGFAFTIAASAVAREVLVTLRTEGAVGSAAGAWSVAKSFTGYIAEAEQTPASLKRELNRAPPGVFDGPEDVPIVLVHGIFGFGNQRLCGTSYWGGAEHRARNVMVSDVGALASLHDRACELFYQIKGGTVDYGEAHSRACGHKRYGKTWDGFYPNWDENHPVHFVGHSSGAQTIRLLHTMLAEGEFEGHPKTNAKWVLSVTSLSGSLNGTTRVYLDGLSFSDGTTLRHPSLLSVLAIGVVIFHWLDIDFLKKFYDFGFDHFELSWHQAGVTGLLEALLGRRGPFAGTDWILPDLSIQSSARLNKRLATYPDTFYFSYATAQTQEVFGRHVPAGSQVHPLFVWRVLQIGSWTHPLNVRLPYEGYRDEDWWENDGALNTFSQMFPRIPEEHAHCYVGEKELRNGLVLRPGVWYYTVIRGDHIHYIISPTRGGDAFLELYDSIFDRCRNRLKWESVNGLDGIDAVCRCLRECLCQVS</sequence>
<evidence type="ECO:0000256" key="1">
    <source>
        <dbReference type="ARBA" id="ARBA00004613"/>
    </source>
</evidence>
<protein>
    <submittedName>
        <fullName evidence="7">Triacylglycerol Lipase</fullName>
    </submittedName>
</protein>
<evidence type="ECO:0000256" key="4">
    <source>
        <dbReference type="ARBA" id="ARBA00022801"/>
    </source>
</evidence>
<dbReference type="OrthoDB" id="206848at2759"/>
<evidence type="ECO:0000313" key="7">
    <source>
        <dbReference type="EMBL" id="GAQ87820.1"/>
    </source>
</evidence>
<feature type="domain" description="Lipase-like C-terminal" evidence="6">
    <location>
        <begin position="101"/>
        <end position="217"/>
    </location>
</feature>
<evidence type="ECO:0000313" key="8">
    <source>
        <dbReference type="Proteomes" id="UP000054558"/>
    </source>
</evidence>
<dbReference type="SUPFAM" id="SSF53474">
    <property type="entry name" value="alpha/beta-Hydrolases"/>
    <property type="match status" value="1"/>
</dbReference>
<dbReference type="Proteomes" id="UP000054558">
    <property type="component" value="Unassembled WGS sequence"/>
</dbReference>
<comment type="subcellular location">
    <subcellularLocation>
        <location evidence="1">Secreted</location>
    </subcellularLocation>
</comment>
<dbReference type="EMBL" id="DF237328">
    <property type="protein sequence ID" value="GAQ87820.1"/>
    <property type="molecule type" value="Genomic_DNA"/>
</dbReference>
<dbReference type="GO" id="GO:0016787">
    <property type="term" value="F:hydrolase activity"/>
    <property type="evidence" value="ECO:0007669"/>
    <property type="project" value="UniProtKB-KW"/>
</dbReference>
<dbReference type="InterPro" id="IPR056304">
    <property type="entry name" value="Lip-like_C"/>
</dbReference>
<keyword evidence="4" id="KW-0378">Hydrolase</keyword>
<dbReference type="Pfam" id="PF24708">
    <property type="entry name" value="Lip_C"/>
    <property type="match status" value="1"/>
</dbReference>
<name>A0A1Y1IA70_KLENI</name>
<evidence type="ECO:0000256" key="3">
    <source>
        <dbReference type="ARBA" id="ARBA00022729"/>
    </source>
</evidence>
<dbReference type="GO" id="GO:0006629">
    <property type="term" value="P:lipid metabolic process"/>
    <property type="evidence" value="ECO:0007669"/>
    <property type="project" value="UniProtKB-KW"/>
</dbReference>
<evidence type="ECO:0000256" key="2">
    <source>
        <dbReference type="ARBA" id="ARBA00022525"/>
    </source>
</evidence>
<reference evidence="7 8" key="1">
    <citation type="journal article" date="2014" name="Nat. Commun.">
        <title>Klebsormidium flaccidum genome reveals primary factors for plant terrestrial adaptation.</title>
        <authorList>
            <person name="Hori K."/>
            <person name="Maruyama F."/>
            <person name="Fujisawa T."/>
            <person name="Togashi T."/>
            <person name="Yamamoto N."/>
            <person name="Seo M."/>
            <person name="Sato S."/>
            <person name="Yamada T."/>
            <person name="Mori H."/>
            <person name="Tajima N."/>
            <person name="Moriyama T."/>
            <person name="Ikeuchi M."/>
            <person name="Watanabe M."/>
            <person name="Wada H."/>
            <person name="Kobayashi K."/>
            <person name="Saito M."/>
            <person name="Masuda T."/>
            <person name="Sasaki-Sekimoto Y."/>
            <person name="Mashiguchi K."/>
            <person name="Awai K."/>
            <person name="Shimojima M."/>
            <person name="Masuda S."/>
            <person name="Iwai M."/>
            <person name="Nobusawa T."/>
            <person name="Narise T."/>
            <person name="Kondo S."/>
            <person name="Saito H."/>
            <person name="Sato R."/>
            <person name="Murakawa M."/>
            <person name="Ihara Y."/>
            <person name="Oshima-Yamada Y."/>
            <person name="Ohtaka K."/>
            <person name="Satoh M."/>
            <person name="Sonobe K."/>
            <person name="Ishii M."/>
            <person name="Ohtani R."/>
            <person name="Kanamori-Sato M."/>
            <person name="Honoki R."/>
            <person name="Miyazaki D."/>
            <person name="Mochizuki H."/>
            <person name="Umetsu J."/>
            <person name="Higashi K."/>
            <person name="Shibata D."/>
            <person name="Kamiya Y."/>
            <person name="Sato N."/>
            <person name="Nakamura Y."/>
            <person name="Tabata S."/>
            <person name="Ida S."/>
            <person name="Kurokawa K."/>
            <person name="Ohta H."/>
        </authorList>
    </citation>
    <scope>NUCLEOTIDE SEQUENCE [LARGE SCALE GENOMIC DNA]</scope>
    <source>
        <strain evidence="7 8">NIES-2285</strain>
    </source>
</reference>
<evidence type="ECO:0000259" key="6">
    <source>
        <dbReference type="Pfam" id="PF24708"/>
    </source>
</evidence>
<keyword evidence="5" id="KW-0443">Lipid metabolism</keyword>
<dbReference type="InterPro" id="IPR029058">
    <property type="entry name" value="AB_hydrolase_fold"/>
</dbReference>
<dbReference type="AlphaFoldDB" id="A0A1Y1IA70"/>
<proteinExistence type="predicted"/>
<dbReference type="PANTHER" id="PTHR34043">
    <property type="entry name" value="ALPHA/BETA-HYDROLASES SUPERFAMILY PROTEIN"/>
    <property type="match status" value="1"/>
</dbReference>
<gene>
    <name evidence="7" type="ORF">KFL_003790080</name>
</gene>
<dbReference type="GO" id="GO:0005576">
    <property type="term" value="C:extracellular region"/>
    <property type="evidence" value="ECO:0007669"/>
    <property type="project" value="UniProtKB-SubCell"/>
</dbReference>
<keyword evidence="3" id="KW-0732">Signal</keyword>
<dbReference type="STRING" id="105231.A0A1Y1IA70"/>
<dbReference type="PANTHER" id="PTHR34043:SF3">
    <property type="entry name" value="ALPHA_BETA-HYDROLASES SUPERFAMILY PROTEIN"/>
    <property type="match status" value="1"/>
</dbReference>
<keyword evidence="2" id="KW-0964">Secreted</keyword>
<dbReference type="Gene3D" id="3.40.50.1820">
    <property type="entry name" value="alpha/beta hydrolase"/>
    <property type="match status" value="1"/>
</dbReference>